<reference evidence="5 6" key="1">
    <citation type="journal article" date="2010" name="Stand. Genomic Sci.">
        <title>Complete genome sequence of Conexibacter woesei type strain (ID131577).</title>
        <authorList>
            <person name="Pukall R."/>
            <person name="Lapidus A."/>
            <person name="Glavina Del Rio T."/>
            <person name="Copeland A."/>
            <person name="Tice H."/>
            <person name="Cheng J.-F."/>
            <person name="Lucas S."/>
            <person name="Chen F."/>
            <person name="Nolan M."/>
            <person name="Bruce D."/>
            <person name="Goodwin L."/>
            <person name="Pitluck S."/>
            <person name="Mavromatis K."/>
            <person name="Ivanova N."/>
            <person name="Ovchinnikova G."/>
            <person name="Pati A."/>
            <person name="Chen A."/>
            <person name="Palaniappan K."/>
            <person name="Land M."/>
            <person name="Hauser L."/>
            <person name="Chang Y.-J."/>
            <person name="Jeffries C.D."/>
            <person name="Chain P."/>
            <person name="Meincke L."/>
            <person name="Sims D."/>
            <person name="Brettin T."/>
            <person name="Detter J.C."/>
            <person name="Rohde M."/>
            <person name="Goeker M."/>
            <person name="Bristow J."/>
            <person name="Eisen J.A."/>
            <person name="Markowitz V."/>
            <person name="Kyrpides N.C."/>
            <person name="Klenk H.-P."/>
            <person name="Hugenholtz P."/>
        </authorList>
    </citation>
    <scope>NUCLEOTIDE SEQUENCE [LARGE SCALE GENOMIC DNA]</scope>
    <source>
        <strain evidence="6">DSM 14684 / CIP 108061 / JCM 11494 / NBRC 100937 / ID131577</strain>
    </source>
</reference>
<dbReference type="OrthoDB" id="5720601at2"/>
<dbReference type="PANTHER" id="PTHR42804">
    <property type="entry name" value="ALDEHYDE DEHYDROGENASE"/>
    <property type="match status" value="1"/>
</dbReference>
<evidence type="ECO:0000259" key="4">
    <source>
        <dbReference type="Pfam" id="PF00171"/>
    </source>
</evidence>
<dbReference type="InterPro" id="IPR016161">
    <property type="entry name" value="Ald_DH/histidinol_DH"/>
</dbReference>
<evidence type="ECO:0000313" key="5">
    <source>
        <dbReference type="EMBL" id="ADB52824.1"/>
    </source>
</evidence>
<dbReference type="InterPro" id="IPR016162">
    <property type="entry name" value="Ald_DH_N"/>
</dbReference>
<dbReference type="PANTHER" id="PTHR42804:SF1">
    <property type="entry name" value="ALDEHYDE DEHYDROGENASE-RELATED"/>
    <property type="match status" value="1"/>
</dbReference>
<dbReference type="Gene3D" id="3.40.605.10">
    <property type="entry name" value="Aldehyde Dehydrogenase, Chain A, domain 1"/>
    <property type="match status" value="1"/>
</dbReference>
<feature type="region of interest" description="Disordered" evidence="3">
    <location>
        <begin position="1"/>
        <end position="46"/>
    </location>
</feature>
<dbReference type="eggNOG" id="COG1012">
    <property type="taxonomic scope" value="Bacteria"/>
</dbReference>
<dbReference type="HOGENOM" id="CLU_005391_5_1_11"/>
<dbReference type="STRING" id="469383.Cwoe_4410"/>
<evidence type="ECO:0000313" key="6">
    <source>
        <dbReference type="Proteomes" id="UP000008229"/>
    </source>
</evidence>
<protein>
    <submittedName>
        <fullName evidence="5">Aldehyde Dehydrogenase</fullName>
    </submittedName>
</protein>
<gene>
    <name evidence="5" type="ordered locus">Cwoe_4410</name>
</gene>
<comment type="similarity">
    <text evidence="1">Belongs to the aldehyde dehydrogenase family.</text>
</comment>
<reference evidence="6" key="2">
    <citation type="submission" date="2010-01" db="EMBL/GenBank/DDBJ databases">
        <title>The complete genome of Conexibacter woesei DSM 14684.</title>
        <authorList>
            <consortium name="US DOE Joint Genome Institute (JGI-PGF)"/>
            <person name="Lucas S."/>
            <person name="Copeland A."/>
            <person name="Lapidus A."/>
            <person name="Glavina del Rio T."/>
            <person name="Dalin E."/>
            <person name="Tice H."/>
            <person name="Bruce D."/>
            <person name="Goodwin L."/>
            <person name="Pitluck S."/>
            <person name="Kyrpides N."/>
            <person name="Mavromatis K."/>
            <person name="Ivanova N."/>
            <person name="Mikhailova N."/>
            <person name="Chertkov O."/>
            <person name="Brettin T."/>
            <person name="Detter J.C."/>
            <person name="Han C."/>
            <person name="Larimer F."/>
            <person name="Land M."/>
            <person name="Hauser L."/>
            <person name="Markowitz V."/>
            <person name="Cheng J.-F."/>
            <person name="Hugenholtz P."/>
            <person name="Woyke T."/>
            <person name="Wu D."/>
            <person name="Pukall R."/>
            <person name="Steenblock K."/>
            <person name="Schneider S."/>
            <person name="Klenk H.-P."/>
            <person name="Eisen J.A."/>
        </authorList>
    </citation>
    <scope>NUCLEOTIDE SEQUENCE [LARGE SCALE GENOMIC DNA]</scope>
    <source>
        <strain evidence="6">DSM 14684 / CIP 108061 / JCM 11494 / NBRC 100937 / ID131577</strain>
    </source>
</reference>
<dbReference type="InterPro" id="IPR015590">
    <property type="entry name" value="Aldehyde_DH_dom"/>
</dbReference>
<dbReference type="EMBL" id="CP001854">
    <property type="protein sequence ID" value="ADB52824.1"/>
    <property type="molecule type" value="Genomic_DNA"/>
</dbReference>
<dbReference type="InterPro" id="IPR016163">
    <property type="entry name" value="Ald_DH_C"/>
</dbReference>
<evidence type="ECO:0000256" key="1">
    <source>
        <dbReference type="ARBA" id="ARBA00009986"/>
    </source>
</evidence>
<dbReference type="Proteomes" id="UP000008229">
    <property type="component" value="Chromosome"/>
</dbReference>
<dbReference type="AlphaFoldDB" id="D3F7T0"/>
<dbReference type="Gene3D" id="3.40.309.10">
    <property type="entry name" value="Aldehyde Dehydrogenase, Chain A, domain 2"/>
    <property type="match status" value="1"/>
</dbReference>
<proteinExistence type="inferred from homology"/>
<keyword evidence="2" id="KW-0560">Oxidoreductase</keyword>
<accession>D3F7T0</accession>
<evidence type="ECO:0000256" key="2">
    <source>
        <dbReference type="ARBA" id="ARBA00023002"/>
    </source>
</evidence>
<dbReference type="RefSeq" id="WP_012935875.1">
    <property type="nucleotide sequence ID" value="NC_013739.1"/>
</dbReference>
<sequence length="491" mass="50870">MPATDLPHAAPALPDHGAHLIDGVDEPPPLDGGVAEDPNTGLPSHTRRYSAPAQVDAALQAAFAAWGHGSGRWSALPVRERQAALTRLASALDERTDALARLHAEEVGIPIDVARLFAGGLPGLVEEISAAAGATPTDVLSRDGRRVELRRLPWGPAALMASWNAPAFVCVSKLATALATGCPAVLKPSEHTVRSAELLVEALRAAELPAGAAQVVSGDAAVGQQLAASSRIRFISYTGGTGGGRAVARAAIDRMAALQLELSASNPAIVLADADLDTTAFELVRGQTALNGQWCEAPRRTFVPRALHDELVERLAAACGELIAGDARERGVELGPLAYRAHRERVREQLAGIAGAGTVLETLAVPSAGFFVPPTIVSGLPLDAVDEEIFGPILTVHPYDDVEHAIAAANRLDDGLAGYVFGADADAAFDVGTRIHAGEVRVGGVHILDLVPASAQSFWGTSGYGGHGRGDTVAAHLGQRIVGEDDPSLPL</sequence>
<organism evidence="5 6">
    <name type="scientific">Conexibacter woesei (strain DSM 14684 / CCUG 47730 / CIP 108061 / JCM 11494 / NBRC 100937 / ID131577)</name>
    <dbReference type="NCBI Taxonomy" id="469383"/>
    <lineage>
        <taxon>Bacteria</taxon>
        <taxon>Bacillati</taxon>
        <taxon>Actinomycetota</taxon>
        <taxon>Thermoleophilia</taxon>
        <taxon>Solirubrobacterales</taxon>
        <taxon>Conexibacteraceae</taxon>
        <taxon>Conexibacter</taxon>
    </lineage>
</organism>
<dbReference type="Pfam" id="PF00171">
    <property type="entry name" value="Aldedh"/>
    <property type="match status" value="1"/>
</dbReference>
<feature type="domain" description="Aldehyde dehydrogenase" evidence="4">
    <location>
        <begin position="37"/>
        <end position="469"/>
    </location>
</feature>
<keyword evidence="6" id="KW-1185">Reference proteome</keyword>
<dbReference type="SUPFAM" id="SSF53720">
    <property type="entry name" value="ALDH-like"/>
    <property type="match status" value="1"/>
</dbReference>
<name>D3F7T0_CONWI</name>
<dbReference type="GO" id="GO:0016620">
    <property type="term" value="F:oxidoreductase activity, acting on the aldehyde or oxo group of donors, NAD or NADP as acceptor"/>
    <property type="evidence" value="ECO:0007669"/>
    <property type="project" value="InterPro"/>
</dbReference>
<evidence type="ECO:0000256" key="3">
    <source>
        <dbReference type="SAM" id="MobiDB-lite"/>
    </source>
</evidence>
<dbReference type="KEGG" id="cwo:Cwoe_4410"/>
<dbReference type="CDD" id="cd07078">
    <property type="entry name" value="ALDH"/>
    <property type="match status" value="1"/>
</dbReference>